<organism evidence="1">
    <name type="scientific">Sylvanvirus sp</name>
    <dbReference type="NCBI Taxonomy" id="2487774"/>
    <lineage>
        <taxon>Viruses</taxon>
    </lineage>
</organism>
<protein>
    <submittedName>
        <fullName evidence="1">Uncharacterized protein</fullName>
    </submittedName>
</protein>
<gene>
    <name evidence="1" type="ORF">Sylvanvirus4_35</name>
</gene>
<reference evidence="1" key="1">
    <citation type="submission" date="2018-10" db="EMBL/GenBank/DDBJ databases">
        <title>Hidden diversity of soil giant viruses.</title>
        <authorList>
            <person name="Schulz F."/>
            <person name="Alteio L."/>
            <person name="Goudeau D."/>
            <person name="Ryan E.M."/>
            <person name="Malmstrom R.R."/>
            <person name="Blanchard J."/>
            <person name="Woyke T."/>
        </authorList>
    </citation>
    <scope>NUCLEOTIDE SEQUENCE</scope>
    <source>
        <strain evidence="1">SYV1</strain>
    </source>
</reference>
<name>A0A3G5AJJ1_9VIRU</name>
<sequence>MQDVLGSTNLSTSSSHSTQQSHKEEFELLNQFELHPVQIYQEGQEWYIVLENTELQIKWTPHLREFRALRYLHEQHPSRVNVRVSIFRIPTFGEDGFALDTSSTKWQQVFSHIQSPSQSICHTAYPFPSHLVSMTEIKKQTTLMYSSGGLMIFLKFSNPNHMSRDLKLSYEEQEPIAVIFEWRLVNEEG</sequence>
<evidence type="ECO:0000313" key="1">
    <source>
        <dbReference type="EMBL" id="AYV86621.1"/>
    </source>
</evidence>
<dbReference type="EMBL" id="MK072510">
    <property type="protein sequence ID" value="AYV86621.1"/>
    <property type="molecule type" value="Genomic_DNA"/>
</dbReference>
<accession>A0A3G5AJJ1</accession>
<proteinExistence type="predicted"/>